<evidence type="ECO:0000259" key="1">
    <source>
        <dbReference type="Pfam" id="PF07238"/>
    </source>
</evidence>
<dbReference type="Pfam" id="PF07238">
    <property type="entry name" value="PilZ"/>
    <property type="match status" value="1"/>
</dbReference>
<dbReference type="STRING" id="82374.NZ47_10310"/>
<evidence type="ECO:0000313" key="3">
    <source>
        <dbReference type="EMBL" id="KHM51471.1"/>
    </source>
</evidence>
<dbReference type="Gene3D" id="2.40.10.220">
    <property type="entry name" value="predicted glycosyltransferase like domains"/>
    <property type="match status" value="1"/>
</dbReference>
<comment type="caution">
    <text evidence="3">The sequence shown here is derived from an EMBL/GenBank/DDBJ whole genome shotgun (WGS) entry which is preliminary data.</text>
</comment>
<dbReference type="RefSeq" id="WP_039210250.1">
    <property type="nucleotide sequence ID" value="NZ_JSCE01000194.1"/>
</dbReference>
<feature type="domain" description="PilZ" evidence="1">
    <location>
        <begin position="107"/>
        <end position="217"/>
    </location>
</feature>
<evidence type="ECO:0000259" key="2">
    <source>
        <dbReference type="Pfam" id="PF12945"/>
    </source>
</evidence>
<protein>
    <recommendedName>
        <fullName evidence="5">Pilus assembly protein PilZ</fullName>
    </recommendedName>
</protein>
<gene>
    <name evidence="3" type="ORF">NZ47_10310</name>
</gene>
<feature type="domain" description="Type III secretion system flagellar brake protein YcgR PilZN" evidence="2">
    <location>
        <begin position="18"/>
        <end position="100"/>
    </location>
</feature>
<dbReference type="eggNOG" id="COG5581">
    <property type="taxonomic scope" value="Bacteria"/>
</dbReference>
<dbReference type="AlphaFoldDB" id="A0A0B2JXU1"/>
<proteinExistence type="predicted"/>
<sequence length="230" mass="26430">MRGALSQDIFVRPDVVLKLGQQLNISLPDDERPLFSKLENIGDGELVLTVPVDEDKCPARISPGTSFTCDFFDGCCYYKFAVGFQRRVIENIPVWYTDKPVKVQKIQHREFVRIKFDNPLVVRLLDDNMAEEEMIFTTGVDLSGGGICFLLDRPLDVGKKITVEISEIPGIGLFNHMATVVRYTELDEKTEERKYHIGAQFTNIDFKIQDKIINYIFDLQRKAPQKCIRY</sequence>
<dbReference type="Pfam" id="PF12945">
    <property type="entry name" value="PilZNR"/>
    <property type="match status" value="1"/>
</dbReference>
<dbReference type="GO" id="GO:0035438">
    <property type="term" value="F:cyclic-di-GMP binding"/>
    <property type="evidence" value="ECO:0007669"/>
    <property type="project" value="InterPro"/>
</dbReference>
<evidence type="ECO:0000313" key="4">
    <source>
        <dbReference type="Proteomes" id="UP000030993"/>
    </source>
</evidence>
<dbReference type="Proteomes" id="UP000030993">
    <property type="component" value="Unassembled WGS sequence"/>
</dbReference>
<organism evidence="3 4">
    <name type="scientific">Anaerovibrio lipolyticus</name>
    <dbReference type="NCBI Taxonomy" id="82374"/>
    <lineage>
        <taxon>Bacteria</taxon>
        <taxon>Bacillati</taxon>
        <taxon>Bacillota</taxon>
        <taxon>Negativicutes</taxon>
        <taxon>Selenomonadales</taxon>
        <taxon>Selenomonadaceae</taxon>
        <taxon>Anaerovibrio</taxon>
    </lineage>
</organism>
<name>A0A0B2JXU1_9FIRM</name>
<dbReference type="InterPro" id="IPR009875">
    <property type="entry name" value="PilZ_domain"/>
</dbReference>
<dbReference type="SUPFAM" id="SSF141371">
    <property type="entry name" value="PilZ domain-like"/>
    <property type="match status" value="1"/>
</dbReference>
<reference evidence="3 4" key="1">
    <citation type="journal article" date="2013" name="PLoS ONE">
        <title>Identification and characterization of three novel lipases belonging to families II and V from Anaerovibrio lipolyticus 5ST.</title>
        <authorList>
            <person name="Prive F."/>
            <person name="Kaderbhai N.N."/>
            <person name="Girdwood S."/>
            <person name="Worgan H.J."/>
            <person name="Pinloche E."/>
            <person name="Scollan N.D."/>
            <person name="Huws S.A."/>
            <person name="Newbold C.J."/>
        </authorList>
    </citation>
    <scope>NUCLEOTIDE SEQUENCE [LARGE SCALE GENOMIC DNA]</scope>
    <source>
        <strain evidence="3 4">5S</strain>
    </source>
</reference>
<keyword evidence="4" id="KW-1185">Reference proteome</keyword>
<accession>A0A0B2JXU1</accession>
<evidence type="ECO:0008006" key="5">
    <source>
        <dbReference type="Google" id="ProtNLM"/>
    </source>
</evidence>
<dbReference type="InterPro" id="IPR009926">
    <property type="entry name" value="T3SS_YcgR_PilZN"/>
</dbReference>
<dbReference type="EMBL" id="JSCE01000194">
    <property type="protein sequence ID" value="KHM51471.1"/>
    <property type="molecule type" value="Genomic_DNA"/>
</dbReference>